<dbReference type="InterPro" id="IPR052895">
    <property type="entry name" value="HetReg/Transcr_Mod"/>
</dbReference>
<dbReference type="InterPro" id="IPR010730">
    <property type="entry name" value="HET"/>
</dbReference>
<dbReference type="OrthoDB" id="2157530at2759"/>
<dbReference type="AlphaFoldDB" id="A0A8H7ALM8"/>
<keyword evidence="3" id="KW-1185">Reference proteome</keyword>
<protein>
    <recommendedName>
        <fullName evidence="1">Heterokaryon incompatibility domain-containing protein</fullName>
    </recommendedName>
</protein>
<feature type="domain" description="Heterokaryon incompatibility" evidence="1">
    <location>
        <begin position="57"/>
        <end position="125"/>
    </location>
</feature>
<organism evidence="2 3">
    <name type="scientific">Endocarpon pusillum</name>
    <dbReference type="NCBI Taxonomy" id="364733"/>
    <lineage>
        <taxon>Eukaryota</taxon>
        <taxon>Fungi</taxon>
        <taxon>Dikarya</taxon>
        <taxon>Ascomycota</taxon>
        <taxon>Pezizomycotina</taxon>
        <taxon>Eurotiomycetes</taxon>
        <taxon>Chaetothyriomycetidae</taxon>
        <taxon>Verrucariales</taxon>
        <taxon>Verrucariaceae</taxon>
        <taxon>Endocarpon</taxon>
    </lineage>
</organism>
<gene>
    <name evidence="2" type="ORF">GJ744_004592</name>
</gene>
<dbReference type="PANTHER" id="PTHR24148">
    <property type="entry name" value="ANKYRIN REPEAT DOMAIN-CONTAINING PROTEIN 39 HOMOLOG-RELATED"/>
    <property type="match status" value="1"/>
</dbReference>
<dbReference type="Proteomes" id="UP000606974">
    <property type="component" value="Unassembled WGS sequence"/>
</dbReference>
<dbReference type="Pfam" id="PF06985">
    <property type="entry name" value="HET"/>
    <property type="match status" value="1"/>
</dbReference>
<name>A0A8H7ALM8_9EURO</name>
<evidence type="ECO:0000259" key="1">
    <source>
        <dbReference type="Pfam" id="PF06985"/>
    </source>
</evidence>
<reference evidence="2" key="1">
    <citation type="submission" date="2020-02" db="EMBL/GenBank/DDBJ databases">
        <authorList>
            <person name="Palmer J.M."/>
        </authorList>
    </citation>
    <scope>NUCLEOTIDE SEQUENCE</scope>
    <source>
        <strain evidence="2">EPUS1.4</strain>
        <tissue evidence="2">Thallus</tissue>
    </source>
</reference>
<proteinExistence type="predicted"/>
<dbReference type="PANTHER" id="PTHR24148:SF73">
    <property type="entry name" value="HET DOMAIN PROTEIN (AFU_ORTHOLOGUE AFUA_8G01020)"/>
    <property type="match status" value="1"/>
</dbReference>
<comment type="caution">
    <text evidence="2">The sequence shown here is derived from an EMBL/GenBank/DDBJ whole genome shotgun (WGS) entry which is preliminary data.</text>
</comment>
<accession>A0A8H7ALM8</accession>
<evidence type="ECO:0000313" key="3">
    <source>
        <dbReference type="Proteomes" id="UP000606974"/>
    </source>
</evidence>
<evidence type="ECO:0000313" key="2">
    <source>
        <dbReference type="EMBL" id="KAF7511403.1"/>
    </source>
</evidence>
<dbReference type="EMBL" id="JAACFV010000020">
    <property type="protein sequence ID" value="KAF7511403.1"/>
    <property type="molecule type" value="Genomic_DNA"/>
</dbReference>
<sequence>MESEQIVAGIGQQALYAHEPLLLDPPTIRVLNIIPTSSHDSPIELSLQHIPLTNDHICLSYIWGDPKVHEVTYINSKRFEVGRNLYEFLYLARKLNITDALWIDAICIDQKNVQERNEQVQQMETFTKGRARFLFTLGACLVVCEISVPGREIRLSLQEIETMPYWRRTWIVQEILLAQKAFVVTGKGFIEWPAFSKRFSSSGYIGRLATYASQYRKLRQRDESRFILDHFSDTECSDVRDRVYATRALVLEYADVAVDYSEDEAAMLVRVATECVLRKMEHADHDAGIWMLQQHLRGLQRALGVSIEIICATCFQGLPEIDQEMLWDADNGAIEQLTWEHLLIKATKSLEPTITGDIGVHDHRCGRCERRRTGPRFEVFARGKYSVWLRIPKYGLKARLWGRK</sequence>